<dbReference type="CTD" id="6749230"/>
<keyword evidence="3 5" id="KW-1133">Transmembrane helix</keyword>
<evidence type="ECO:0000256" key="3">
    <source>
        <dbReference type="ARBA" id="ARBA00022989"/>
    </source>
</evidence>
<feature type="non-terminal residue" evidence="7">
    <location>
        <position position="280"/>
    </location>
</feature>
<dbReference type="GO" id="GO:0016020">
    <property type="term" value="C:membrane"/>
    <property type="evidence" value="ECO:0000318"/>
    <property type="project" value="GO_Central"/>
</dbReference>
<dbReference type="EMBL" id="DS985241">
    <property type="protein sequence ID" value="EDV28813.1"/>
    <property type="molecule type" value="Genomic_DNA"/>
</dbReference>
<dbReference type="GeneID" id="6749230"/>
<dbReference type="RefSeq" id="XP_002108015.1">
    <property type="nucleotide sequence ID" value="XM_002107979.1"/>
</dbReference>
<feature type="domain" description="EamA" evidence="6">
    <location>
        <begin position="156"/>
        <end position="279"/>
    </location>
</feature>
<feature type="non-terminal residue" evidence="7">
    <location>
        <position position="1"/>
    </location>
</feature>
<sequence>LGILYGLSASFFISVMSACVKMTSYYFFLLVATRSALQIVLLHPIIIYQQIDIRKSFRLPQAYFVFGRAIAETISVSCQFYAYQNMNIGDAAAIIYSSPFITGILAAIFLKEKFTLFNLLATIVSFGGVILVSKPPFIFGSGEGDGTQTNFGVAGIAFCGAICTSIAILNVRKIGNSVDTYVLTYYFSIVCCIVPLIITGITGSFELPPCGSRRLLLLTIGLLGFLGHLSFVKAIQLEEAMLVAVIRTVDVLFGYVLEITVFGTTPSILSIIGAFLVVSS</sequence>
<dbReference type="InParanoid" id="B3RLN2"/>
<organism evidence="7 8">
    <name type="scientific">Trichoplax adhaerens</name>
    <name type="common">Trichoplax reptans</name>
    <dbReference type="NCBI Taxonomy" id="10228"/>
    <lineage>
        <taxon>Eukaryota</taxon>
        <taxon>Metazoa</taxon>
        <taxon>Placozoa</taxon>
        <taxon>Uniplacotomia</taxon>
        <taxon>Trichoplacea</taxon>
        <taxon>Trichoplacidae</taxon>
        <taxon>Trichoplax</taxon>
    </lineage>
</organism>
<feature type="transmembrane region" description="Helical" evidence="5">
    <location>
        <begin position="151"/>
        <end position="171"/>
    </location>
</feature>
<dbReference type="OrthoDB" id="306876at2759"/>
<accession>B3RLN2</accession>
<feature type="transmembrane region" description="Helical" evidence="5">
    <location>
        <begin position="60"/>
        <end position="82"/>
    </location>
</feature>
<dbReference type="KEGG" id="tad:TRIADDRAFT_15077"/>
<dbReference type="PANTHER" id="PTHR22911:SF6">
    <property type="entry name" value="SOLUTE CARRIER FAMILY 35 MEMBER G1"/>
    <property type="match status" value="1"/>
</dbReference>
<dbReference type="FunCoup" id="B3RLN2">
    <property type="interactions" value="211"/>
</dbReference>
<evidence type="ECO:0000313" key="8">
    <source>
        <dbReference type="Proteomes" id="UP000009022"/>
    </source>
</evidence>
<evidence type="ECO:0000259" key="6">
    <source>
        <dbReference type="Pfam" id="PF00892"/>
    </source>
</evidence>
<feature type="transmembrane region" description="Helical" evidence="5">
    <location>
        <begin position="252"/>
        <end position="278"/>
    </location>
</feature>
<gene>
    <name evidence="7" type="ORF">TRIADDRAFT_15077</name>
</gene>
<keyword evidence="4 5" id="KW-0472">Membrane</keyword>
<keyword evidence="2 5" id="KW-0812">Transmembrane</keyword>
<proteinExistence type="predicted"/>
<feature type="transmembrane region" description="Helical" evidence="5">
    <location>
        <begin position="215"/>
        <end position="232"/>
    </location>
</feature>
<evidence type="ECO:0000256" key="1">
    <source>
        <dbReference type="ARBA" id="ARBA00004141"/>
    </source>
</evidence>
<evidence type="ECO:0000256" key="2">
    <source>
        <dbReference type="ARBA" id="ARBA00022692"/>
    </source>
</evidence>
<dbReference type="OMA" id="KYSLWDA"/>
<protein>
    <recommendedName>
        <fullName evidence="6">EamA domain-containing protein</fullName>
    </recommendedName>
</protein>
<reference evidence="7 8" key="1">
    <citation type="journal article" date="2008" name="Nature">
        <title>The Trichoplax genome and the nature of placozoans.</title>
        <authorList>
            <person name="Srivastava M."/>
            <person name="Begovic E."/>
            <person name="Chapman J."/>
            <person name="Putnam N.H."/>
            <person name="Hellsten U."/>
            <person name="Kawashima T."/>
            <person name="Kuo A."/>
            <person name="Mitros T."/>
            <person name="Salamov A."/>
            <person name="Carpenter M.L."/>
            <person name="Signorovitch A.Y."/>
            <person name="Moreno M.A."/>
            <person name="Kamm K."/>
            <person name="Grimwood J."/>
            <person name="Schmutz J."/>
            <person name="Shapiro H."/>
            <person name="Grigoriev I.V."/>
            <person name="Buss L.W."/>
            <person name="Schierwater B."/>
            <person name="Dellaporta S.L."/>
            <person name="Rokhsar D.S."/>
        </authorList>
    </citation>
    <scope>NUCLEOTIDE SEQUENCE [LARGE SCALE GENOMIC DNA]</scope>
    <source>
        <strain evidence="7 8">Grell-BS-1999</strain>
    </source>
</reference>
<dbReference type="PANTHER" id="PTHR22911">
    <property type="entry name" value="ACYL-MALONYL CONDENSING ENZYME-RELATED"/>
    <property type="match status" value="1"/>
</dbReference>
<name>B3RLN2_TRIAD</name>
<dbReference type="SUPFAM" id="SSF103481">
    <property type="entry name" value="Multidrug resistance efflux transporter EmrE"/>
    <property type="match status" value="2"/>
</dbReference>
<feature type="transmembrane region" description="Helical" evidence="5">
    <location>
        <begin position="117"/>
        <end position="139"/>
    </location>
</feature>
<feature type="transmembrane region" description="Helical" evidence="5">
    <location>
        <begin position="183"/>
        <end position="203"/>
    </location>
</feature>
<keyword evidence="8" id="KW-1185">Reference proteome</keyword>
<evidence type="ECO:0000313" key="7">
    <source>
        <dbReference type="EMBL" id="EDV28813.1"/>
    </source>
</evidence>
<feature type="transmembrane region" description="Helical" evidence="5">
    <location>
        <begin position="88"/>
        <end position="110"/>
    </location>
</feature>
<evidence type="ECO:0000256" key="5">
    <source>
        <dbReference type="SAM" id="Phobius"/>
    </source>
</evidence>
<dbReference type="Proteomes" id="UP000009022">
    <property type="component" value="Unassembled WGS sequence"/>
</dbReference>
<dbReference type="Pfam" id="PF00892">
    <property type="entry name" value="EamA"/>
    <property type="match status" value="2"/>
</dbReference>
<dbReference type="eggNOG" id="KOG4510">
    <property type="taxonomic scope" value="Eukaryota"/>
</dbReference>
<dbReference type="InterPro" id="IPR037185">
    <property type="entry name" value="EmrE-like"/>
</dbReference>
<dbReference type="HOGENOM" id="CLU_032828_1_1_1"/>
<evidence type="ECO:0000256" key="4">
    <source>
        <dbReference type="ARBA" id="ARBA00023136"/>
    </source>
</evidence>
<comment type="subcellular location">
    <subcellularLocation>
        <location evidence="1">Membrane</location>
        <topology evidence="1">Multi-pass membrane protein</topology>
    </subcellularLocation>
</comment>
<dbReference type="AlphaFoldDB" id="B3RLN2"/>
<dbReference type="PhylomeDB" id="B3RLN2"/>
<feature type="domain" description="EamA" evidence="6">
    <location>
        <begin position="2"/>
        <end position="133"/>
    </location>
</feature>
<dbReference type="InterPro" id="IPR000620">
    <property type="entry name" value="EamA_dom"/>
</dbReference>